<evidence type="ECO:0000256" key="10">
    <source>
        <dbReference type="SAM" id="MobiDB-lite"/>
    </source>
</evidence>
<dbReference type="SUPFAM" id="SSF50249">
    <property type="entry name" value="Nucleic acid-binding proteins"/>
    <property type="match status" value="2"/>
</dbReference>
<name>G0SDT3_CHATD</name>
<dbReference type="InterPro" id="IPR028389">
    <property type="entry name" value="POT1"/>
</dbReference>
<dbReference type="eggNOG" id="KOG4757">
    <property type="taxonomic scope" value="Eukaryota"/>
</dbReference>
<gene>
    <name evidence="12" type="ORF">CTHT_0052910</name>
</gene>
<feature type="compositionally biased region" description="Polar residues" evidence="10">
    <location>
        <begin position="539"/>
        <end position="551"/>
    </location>
</feature>
<dbReference type="Proteomes" id="UP000008066">
    <property type="component" value="Unassembled WGS sequence"/>
</dbReference>
<comment type="subcellular location">
    <subcellularLocation>
        <location evidence="2">Chromosome</location>
        <location evidence="2">Telomere</location>
    </subcellularLocation>
    <subcellularLocation>
        <location evidence="1">Nucleus</location>
    </subcellularLocation>
</comment>
<evidence type="ECO:0000256" key="7">
    <source>
        <dbReference type="ARBA" id="ARBA00023125"/>
    </source>
</evidence>
<dbReference type="GO" id="GO:0000783">
    <property type="term" value="C:nuclear telomere cap complex"/>
    <property type="evidence" value="ECO:0007669"/>
    <property type="project" value="TreeGrafter"/>
</dbReference>
<evidence type="ECO:0000256" key="6">
    <source>
        <dbReference type="ARBA" id="ARBA00022895"/>
    </source>
</evidence>
<evidence type="ECO:0000256" key="1">
    <source>
        <dbReference type="ARBA" id="ARBA00004123"/>
    </source>
</evidence>
<keyword evidence="7" id="KW-0238">DNA-binding</keyword>
<feature type="region of interest" description="Disordered" evidence="10">
    <location>
        <begin position="535"/>
        <end position="554"/>
    </location>
</feature>
<sequence>MPNTTGLQRAHAPQYPAEPPLPQRVDTIRDLLDGKRPFGSLVCVVGLVKDQRLPKQTKGADWKSELTLYDLSIEYENDGIVFSIFRPQADMPMCNVGDIVFIIDAKLQHYNGRTSLITNQATIIQVYKACRIPEWPHPAEPALEPPTRRDKHSLTAEEHLYVSWMYHKIDKCLLPTEEEFQQRAAQSLNVKEKFTLLKDVHEGQFCDLIVEVVREPHAFLDMVTLYVSDYTENSAFHPQAWDMVPNLAGDPYGYLPASSQASKKEWYGPHGKMSLQITCYEPHASFITNHVSAKQWVYLRNVQIKYGRDGKYLEGFMREERNISASRVNVQLMDTTNRDTVDPRLKDAIRRKLEYGKKVKEDLRQIKAAQEAGLKRKASEASVGEKQELNSKLRRQLKRRIREQKEKGGKQNREQQLNLNQAVTCEKHDDVPDSTIESILEPTIYNPTVDQQPVGLLLPFVCAKYQAFVRVVDFWPPNLEDFACSRKVSEFDMISDYDGSDMDSSASCSKSEEDEAAESESRRIWEWRFFLQLEDPTPASDTSNSENSTNKPRPRLWALVDNAEAQCLTGLDACDLRKDTRALATLRERMFTLWGNLEEVKTQVQQGKEQAAKQKAAAARPRHQPPGAADKALNLERPPLDSSDDEREYGSTSGIVNEYFVQYLGHSAIHLYIKPLKQGKAKIK</sequence>
<protein>
    <recommendedName>
        <fullName evidence="4">Protection of telomeres protein 1</fullName>
    </recommendedName>
</protein>
<keyword evidence="13" id="KW-1185">Reference proteome</keyword>
<dbReference type="AlphaFoldDB" id="G0SDT3"/>
<evidence type="ECO:0000256" key="8">
    <source>
        <dbReference type="ARBA" id="ARBA00023242"/>
    </source>
</evidence>
<dbReference type="PANTHER" id="PTHR14513:SF0">
    <property type="entry name" value="PROTECTION OF TELOMERES PROTEIN 1"/>
    <property type="match status" value="1"/>
</dbReference>
<dbReference type="GO" id="GO:0010521">
    <property type="term" value="F:telomerase inhibitor activity"/>
    <property type="evidence" value="ECO:0007669"/>
    <property type="project" value="TreeGrafter"/>
</dbReference>
<reference evidence="12 13" key="1">
    <citation type="journal article" date="2011" name="Cell">
        <title>Insight into structure and assembly of the nuclear pore complex by utilizing the genome of a eukaryotic thermophile.</title>
        <authorList>
            <person name="Amlacher S."/>
            <person name="Sarges P."/>
            <person name="Flemming D."/>
            <person name="van Noort V."/>
            <person name="Kunze R."/>
            <person name="Devos D.P."/>
            <person name="Arumugam M."/>
            <person name="Bork P."/>
            <person name="Hurt E."/>
        </authorList>
    </citation>
    <scope>NUCLEOTIDE SEQUENCE [LARGE SCALE GENOMIC DNA]</scope>
    <source>
        <strain evidence="13">DSM 1495 / CBS 144.50 / IMI 039719</strain>
    </source>
</reference>
<keyword evidence="9" id="KW-0175">Coiled coil</keyword>
<evidence type="ECO:0000256" key="2">
    <source>
        <dbReference type="ARBA" id="ARBA00004574"/>
    </source>
</evidence>
<dbReference type="EMBL" id="GL988045">
    <property type="protein sequence ID" value="EGS18684.1"/>
    <property type="molecule type" value="Genomic_DNA"/>
</dbReference>
<proteinExistence type="inferred from homology"/>
<dbReference type="OMA" id="WEPHASF"/>
<comment type="similarity">
    <text evidence="3">Belongs to the telombin family.</text>
</comment>
<keyword evidence="8" id="KW-0539">Nucleus</keyword>
<keyword evidence="5" id="KW-0158">Chromosome</keyword>
<feature type="region of interest" description="Disordered" evidence="10">
    <location>
        <begin position="1"/>
        <end position="20"/>
    </location>
</feature>
<dbReference type="PANTHER" id="PTHR14513">
    <property type="entry name" value="PROTECTION OF TELOMERES 1"/>
    <property type="match status" value="1"/>
</dbReference>
<dbReference type="InterPro" id="IPR012340">
    <property type="entry name" value="NA-bd_OB-fold"/>
</dbReference>
<dbReference type="InterPro" id="IPR011564">
    <property type="entry name" value="Telomer_end-bd_POT1/Cdc13"/>
</dbReference>
<dbReference type="STRING" id="759272.G0SDT3"/>
<evidence type="ECO:0000256" key="4">
    <source>
        <dbReference type="ARBA" id="ARBA00015253"/>
    </source>
</evidence>
<dbReference type="GeneID" id="18259329"/>
<evidence type="ECO:0000313" key="12">
    <source>
        <dbReference type="EMBL" id="EGS18684.1"/>
    </source>
</evidence>
<organism evidence="13">
    <name type="scientific">Chaetomium thermophilum (strain DSM 1495 / CBS 144.50 / IMI 039719)</name>
    <name type="common">Thermochaetoides thermophila</name>
    <dbReference type="NCBI Taxonomy" id="759272"/>
    <lineage>
        <taxon>Eukaryota</taxon>
        <taxon>Fungi</taxon>
        <taxon>Dikarya</taxon>
        <taxon>Ascomycota</taxon>
        <taxon>Pezizomycotina</taxon>
        <taxon>Sordariomycetes</taxon>
        <taxon>Sordariomycetidae</taxon>
        <taxon>Sordariales</taxon>
        <taxon>Chaetomiaceae</taxon>
        <taxon>Thermochaetoides</taxon>
    </lineage>
</organism>
<feature type="domain" description="Telomeric single stranded DNA binding POT1/Cdc13" evidence="11">
    <location>
        <begin position="25"/>
        <end position="170"/>
    </location>
</feature>
<feature type="coiled-coil region" evidence="9">
    <location>
        <begin position="386"/>
        <end position="414"/>
    </location>
</feature>
<evidence type="ECO:0000256" key="3">
    <source>
        <dbReference type="ARBA" id="ARBA00008442"/>
    </source>
</evidence>
<dbReference type="GO" id="GO:0016233">
    <property type="term" value="P:telomere capping"/>
    <property type="evidence" value="ECO:0007669"/>
    <property type="project" value="TreeGrafter"/>
</dbReference>
<evidence type="ECO:0000259" key="11">
    <source>
        <dbReference type="SMART" id="SM00976"/>
    </source>
</evidence>
<dbReference type="RefSeq" id="XP_006695629.1">
    <property type="nucleotide sequence ID" value="XM_006695566.1"/>
</dbReference>
<dbReference type="Pfam" id="PF16686">
    <property type="entry name" value="POT1PC"/>
    <property type="match status" value="1"/>
</dbReference>
<dbReference type="GO" id="GO:0032210">
    <property type="term" value="P:regulation of telomere maintenance via telomerase"/>
    <property type="evidence" value="ECO:0007669"/>
    <property type="project" value="TreeGrafter"/>
</dbReference>
<dbReference type="FunFam" id="2.40.50.140:FF:000303">
    <property type="entry name" value="Protection of telomeres protein 1"/>
    <property type="match status" value="1"/>
</dbReference>
<dbReference type="InterPro" id="IPR032042">
    <property type="entry name" value="POT1PC"/>
</dbReference>
<dbReference type="GO" id="GO:0098505">
    <property type="term" value="F:G-rich strand telomeric DNA binding"/>
    <property type="evidence" value="ECO:0007669"/>
    <property type="project" value="TreeGrafter"/>
</dbReference>
<dbReference type="Gene3D" id="2.40.50.140">
    <property type="entry name" value="Nucleic acid-binding proteins"/>
    <property type="match status" value="2"/>
</dbReference>
<evidence type="ECO:0000256" key="9">
    <source>
        <dbReference type="SAM" id="Coils"/>
    </source>
</evidence>
<feature type="compositionally biased region" description="Low complexity" evidence="10">
    <location>
        <begin position="605"/>
        <end position="629"/>
    </location>
</feature>
<dbReference type="OrthoDB" id="2186770at2759"/>
<feature type="region of interest" description="Disordered" evidence="10">
    <location>
        <begin position="605"/>
        <end position="649"/>
    </location>
</feature>
<dbReference type="Pfam" id="PF02765">
    <property type="entry name" value="POT1"/>
    <property type="match status" value="1"/>
</dbReference>
<dbReference type="SMART" id="SM00976">
    <property type="entry name" value="Telo_bind"/>
    <property type="match status" value="1"/>
</dbReference>
<accession>G0SDT3</accession>
<dbReference type="HOGENOM" id="CLU_016663_0_0_1"/>
<evidence type="ECO:0000256" key="5">
    <source>
        <dbReference type="ARBA" id="ARBA00022454"/>
    </source>
</evidence>
<evidence type="ECO:0000313" key="13">
    <source>
        <dbReference type="Proteomes" id="UP000008066"/>
    </source>
</evidence>
<dbReference type="KEGG" id="cthr:CTHT_0052910"/>
<keyword evidence="6" id="KW-0779">Telomere</keyword>